<comment type="caution">
    <text evidence="4">The sequence shown here is derived from an EMBL/GenBank/DDBJ whole genome shotgun (WGS) entry which is preliminary data.</text>
</comment>
<keyword evidence="2" id="KW-0808">Transferase</keyword>
<feature type="domain" description="DNA methylase N-4/N-6" evidence="3">
    <location>
        <begin position="47"/>
        <end position="197"/>
    </location>
</feature>
<evidence type="ECO:0000256" key="2">
    <source>
        <dbReference type="ARBA" id="ARBA00022679"/>
    </source>
</evidence>
<organism evidence="4">
    <name type="scientific">marine sediment metagenome</name>
    <dbReference type="NCBI Taxonomy" id="412755"/>
    <lineage>
        <taxon>unclassified sequences</taxon>
        <taxon>metagenomes</taxon>
        <taxon>ecological metagenomes</taxon>
    </lineage>
</organism>
<dbReference type="SUPFAM" id="SSF53335">
    <property type="entry name" value="S-adenosyl-L-methionine-dependent methyltransferases"/>
    <property type="match status" value="1"/>
</dbReference>
<protein>
    <recommendedName>
        <fullName evidence="3">DNA methylase N-4/N-6 domain-containing protein</fullName>
    </recommendedName>
</protein>
<dbReference type="InterPro" id="IPR029063">
    <property type="entry name" value="SAM-dependent_MTases_sf"/>
</dbReference>
<dbReference type="AlphaFoldDB" id="A0A0F9LDN1"/>
<proteinExistence type="predicted"/>
<accession>A0A0F9LDN1</accession>
<name>A0A0F9LDN1_9ZZZZ</name>
<keyword evidence="1" id="KW-0489">Methyltransferase</keyword>
<reference evidence="4" key="1">
    <citation type="journal article" date="2015" name="Nature">
        <title>Complex archaea that bridge the gap between prokaryotes and eukaryotes.</title>
        <authorList>
            <person name="Spang A."/>
            <person name="Saw J.H."/>
            <person name="Jorgensen S.L."/>
            <person name="Zaremba-Niedzwiedzka K."/>
            <person name="Martijn J."/>
            <person name="Lind A.E."/>
            <person name="van Eijk R."/>
            <person name="Schleper C."/>
            <person name="Guy L."/>
            <person name="Ettema T.J."/>
        </authorList>
    </citation>
    <scope>NUCLEOTIDE SEQUENCE</scope>
</reference>
<evidence type="ECO:0000256" key="1">
    <source>
        <dbReference type="ARBA" id="ARBA00022603"/>
    </source>
</evidence>
<dbReference type="EMBL" id="LAZR01012699">
    <property type="protein sequence ID" value="KKM25530.1"/>
    <property type="molecule type" value="Genomic_DNA"/>
</dbReference>
<dbReference type="GO" id="GO:0032259">
    <property type="term" value="P:methylation"/>
    <property type="evidence" value="ECO:0007669"/>
    <property type="project" value="UniProtKB-KW"/>
</dbReference>
<dbReference type="Pfam" id="PF01555">
    <property type="entry name" value="N6_N4_Mtase"/>
    <property type="match status" value="1"/>
</dbReference>
<sequence>MYDNDKRAHWQNKGVSRQTAPEVWKKMDLGYGYCKKCNAWLGTLGLEPDFNLYVKHLCDIFDRLKRPLRDDGTLWVNLGDTYYTKSGSGFHFDQVRGHPEGKSNIHMANAIRGQGLLPSKCLVLAPFRFAVEMCNRGWVLRNVIIWHKNNVIPTSAKDRFTVDFEYLFFFSQKRKYYFERQLEPYATAPKQQYRPNPYPDKAINKKLMHELMNKKYDSIMEESNYRQGMHSNRGDGFVEKRNLLPQKEFVDKLREVVTVDEIVDNLPLSKTTVEHWFRYDESGFSYPTREDWKLVLEGFPDLKDLFPELINIFYETDAIGKSTMGGQGIHDGKRTRQDFFKNV</sequence>
<evidence type="ECO:0000259" key="3">
    <source>
        <dbReference type="Pfam" id="PF01555"/>
    </source>
</evidence>
<dbReference type="GO" id="GO:0008170">
    <property type="term" value="F:N-methyltransferase activity"/>
    <property type="evidence" value="ECO:0007669"/>
    <property type="project" value="InterPro"/>
</dbReference>
<evidence type="ECO:0000313" key="4">
    <source>
        <dbReference type="EMBL" id="KKM25530.1"/>
    </source>
</evidence>
<feature type="non-terminal residue" evidence="4">
    <location>
        <position position="343"/>
    </location>
</feature>
<gene>
    <name evidence="4" type="ORF">LCGC14_1594090</name>
</gene>
<dbReference type="GO" id="GO:0003677">
    <property type="term" value="F:DNA binding"/>
    <property type="evidence" value="ECO:0007669"/>
    <property type="project" value="InterPro"/>
</dbReference>
<dbReference type="InterPro" id="IPR002941">
    <property type="entry name" value="DNA_methylase_N4/N6"/>
</dbReference>
<dbReference type="Gene3D" id="3.40.50.150">
    <property type="entry name" value="Vaccinia Virus protein VP39"/>
    <property type="match status" value="1"/>
</dbReference>